<dbReference type="AlphaFoldDB" id="A0A060RDQ6"/>
<dbReference type="STRING" id="1433126.BN938_2336"/>
<dbReference type="HOGENOM" id="CLU_3101025_0_0_10"/>
<dbReference type="KEGG" id="rbc:BN938_2336"/>
<reference evidence="1 2" key="1">
    <citation type="journal article" date="2015" name="Genome Announc.">
        <title>Complete Genome Sequence of the Novel Leech Symbiont Mucinivorans hirudinis M3T.</title>
        <authorList>
            <person name="Nelson M.C."/>
            <person name="Bomar L."/>
            <person name="Graf J."/>
        </authorList>
    </citation>
    <scope>NUCLEOTIDE SEQUENCE [LARGE SCALE GENOMIC DNA]</scope>
    <source>
        <strain evidence="2">M3</strain>
    </source>
</reference>
<evidence type="ECO:0000313" key="2">
    <source>
        <dbReference type="Proteomes" id="UP000027616"/>
    </source>
</evidence>
<sequence>MSWINIQYQSIECLIGKKPLTLRISGIQKTDKTIHHENLRIFKDFESLLTD</sequence>
<proteinExistence type="predicted"/>
<organism evidence="1 2">
    <name type="scientific">Mucinivorans hirudinis</name>
    <dbReference type="NCBI Taxonomy" id="1433126"/>
    <lineage>
        <taxon>Bacteria</taxon>
        <taxon>Pseudomonadati</taxon>
        <taxon>Bacteroidota</taxon>
        <taxon>Bacteroidia</taxon>
        <taxon>Bacteroidales</taxon>
        <taxon>Rikenellaceae</taxon>
        <taxon>Mucinivorans</taxon>
    </lineage>
</organism>
<protein>
    <submittedName>
        <fullName evidence="1">Uncharacterized protein</fullName>
    </submittedName>
</protein>
<keyword evidence="2" id="KW-1185">Reference proteome</keyword>
<dbReference type="EMBL" id="HG934468">
    <property type="protein sequence ID" value="CDN32408.1"/>
    <property type="molecule type" value="Genomic_DNA"/>
</dbReference>
<dbReference type="Proteomes" id="UP000027616">
    <property type="component" value="Chromosome I"/>
</dbReference>
<name>A0A060RDQ6_9BACT</name>
<accession>A0A060RDQ6</accession>
<gene>
    <name evidence="1" type="ORF">BN938_2336</name>
</gene>
<evidence type="ECO:0000313" key="1">
    <source>
        <dbReference type="EMBL" id="CDN32408.1"/>
    </source>
</evidence>